<evidence type="ECO:0000313" key="2">
    <source>
        <dbReference type="EMBL" id="GAK53154.1"/>
    </source>
</evidence>
<dbReference type="SUPFAM" id="SSF48452">
    <property type="entry name" value="TPR-like"/>
    <property type="match status" value="1"/>
</dbReference>
<dbReference type="PANTHER" id="PTHR47691">
    <property type="entry name" value="REGULATOR-RELATED"/>
    <property type="match status" value="1"/>
</dbReference>
<evidence type="ECO:0000313" key="3">
    <source>
        <dbReference type="Proteomes" id="UP000030700"/>
    </source>
</evidence>
<organism evidence="2">
    <name type="scientific">Candidatus Moduliflexus flocculans</name>
    <dbReference type="NCBI Taxonomy" id="1499966"/>
    <lineage>
        <taxon>Bacteria</taxon>
        <taxon>Candidatus Moduliflexota</taxon>
        <taxon>Candidatus Moduliflexia</taxon>
        <taxon>Candidatus Moduliflexales</taxon>
        <taxon>Candidatus Moduliflexaceae</taxon>
    </lineage>
</organism>
<proteinExistence type="predicted"/>
<sequence length="927" mass="105489">MSVMDWIPASFREKAVNVVVDFVSEQAKKHLSDEMAGRIKKMRSDAGFQKAFEQGLQQAAQRFSDEYERQDEDLAAALRNTPEFFENEQVQAALIKILKNPGAYLSDERTLLAQTFDSVLPTRKNRDRVNQAVSFFLRCLAEELCHLPELQPIYSFQFQRMTAEALRQQAEMQRIQLQALAGMNVGMRDALLQLTDKLVEQKALPGGAAYMLPERPKVYHNLPQPDYGNFVGREAELKKITDILRPYPQSQHALVTIDGIGGIGKSALALEIGHRFLRNFDDLPPDERFEAIIWASAKLTILTAEGISTRRQILRTLDDIYNALAVGLQREDITRARKEDQDEVVRNALTRQRTLLIVDNLETVDDEAVMTFLRELPAPTKAIVTTRHRLDVAYPVRLTGLPFDDAQQLIRQECEKKGVSFFQKPTPDPSQEGNPERVANFQESSQEGKNRVNPEIPFLEGAISPEIPLLGGARGGLDEHSVQRLFERTGGVPLAMVWSIAQMGFGYGVEAVLHRLGQPTSDISRFCFEGAVERISGKPAHKLLMVLSLCAESASRESLGYATELAEFDRDDGLVELEKLSLVNKSGDRFWLLPLTKQYAAAEFEKSAEKEQLRKRWIEYFTKLSNEYSGKYWRWNNYDWLSNEGDNILLIIDWAIETGKGAIALSFTKAAMFYSDRSGRWNDLFIYGEKLYVVAQALNDKPNWAWIGNFWLSYFYAERGKIEQAEEFTNQSLYLYQELGDIKGMCITTANLGRVFRLKGQYEISQALFEKAMDLAKKYAYGDGIANTHFEWGKFDRDLKKWEKAKIHFEATINWYEEHKDKVDLDVALLMMATGNLGWIECQLGNFIEGKEFLERSLTVFKKIGGRANITTLSWRLALVEKTLGNHEKALQYAQEAHFWAERLGMVRELEGANALLNELNAEPPAA</sequence>
<keyword evidence="3" id="KW-1185">Reference proteome</keyword>
<gene>
    <name evidence="2" type="ORF">U14_04414</name>
</gene>
<protein>
    <recommendedName>
        <fullName evidence="1">Orc1-like AAA ATPase domain-containing protein</fullName>
    </recommendedName>
</protein>
<dbReference type="SUPFAM" id="SSF52540">
    <property type="entry name" value="P-loop containing nucleoside triphosphate hydrolases"/>
    <property type="match status" value="1"/>
</dbReference>
<dbReference type="InterPro" id="IPR027417">
    <property type="entry name" value="P-loop_NTPase"/>
</dbReference>
<dbReference type="Gene3D" id="1.25.40.10">
    <property type="entry name" value="Tetratricopeptide repeat domain"/>
    <property type="match status" value="1"/>
</dbReference>
<dbReference type="PANTHER" id="PTHR47691:SF3">
    <property type="entry name" value="HTH-TYPE TRANSCRIPTIONAL REGULATOR RV0890C-RELATED"/>
    <property type="match status" value="1"/>
</dbReference>
<dbReference type="InterPro" id="IPR041664">
    <property type="entry name" value="AAA_16"/>
</dbReference>
<dbReference type="EMBL" id="DF820459">
    <property type="protein sequence ID" value="GAK53154.1"/>
    <property type="molecule type" value="Genomic_DNA"/>
</dbReference>
<dbReference type="Pfam" id="PF13191">
    <property type="entry name" value="AAA_16"/>
    <property type="match status" value="1"/>
</dbReference>
<feature type="domain" description="Orc1-like AAA ATPase" evidence="1">
    <location>
        <begin position="229"/>
        <end position="377"/>
    </location>
</feature>
<name>A0A0S6W3V7_9BACT</name>
<reference evidence="2" key="1">
    <citation type="journal article" date="2015" name="PeerJ">
        <title>First genomic representation of candidate bacterial phylum KSB3 points to enhanced environmental sensing as a trigger of wastewater bulking.</title>
        <authorList>
            <person name="Sekiguchi Y."/>
            <person name="Ohashi A."/>
            <person name="Parks D.H."/>
            <person name="Yamauchi T."/>
            <person name="Tyson G.W."/>
            <person name="Hugenholtz P."/>
        </authorList>
    </citation>
    <scope>NUCLEOTIDE SEQUENCE [LARGE SCALE GENOMIC DNA]</scope>
</reference>
<accession>A0A0S6W3V7</accession>
<dbReference type="Pfam" id="PF13424">
    <property type="entry name" value="TPR_12"/>
    <property type="match status" value="2"/>
</dbReference>
<dbReference type="HOGENOM" id="CLU_318772_0_0_0"/>
<dbReference type="Proteomes" id="UP000030700">
    <property type="component" value="Unassembled WGS sequence"/>
</dbReference>
<dbReference type="InterPro" id="IPR011990">
    <property type="entry name" value="TPR-like_helical_dom_sf"/>
</dbReference>
<evidence type="ECO:0000259" key="1">
    <source>
        <dbReference type="Pfam" id="PF13191"/>
    </source>
</evidence>
<dbReference type="Gene3D" id="3.40.50.300">
    <property type="entry name" value="P-loop containing nucleotide triphosphate hydrolases"/>
    <property type="match status" value="1"/>
</dbReference>
<dbReference type="STRING" id="1499966.U14_04414"/>
<dbReference type="AlphaFoldDB" id="A0A0S6W3V7"/>